<comment type="caution">
    <text evidence="6">The sequence shown here is derived from an EMBL/GenBank/DDBJ whole genome shotgun (WGS) entry which is preliminary data.</text>
</comment>
<dbReference type="AlphaFoldDB" id="A0A7C9RIV9"/>
<feature type="compositionally biased region" description="Polar residues" evidence="4">
    <location>
        <begin position="1"/>
        <end position="10"/>
    </location>
</feature>
<evidence type="ECO:0000313" key="7">
    <source>
        <dbReference type="Proteomes" id="UP000480266"/>
    </source>
</evidence>
<feature type="compositionally biased region" description="Low complexity" evidence="4">
    <location>
        <begin position="16"/>
        <end position="27"/>
    </location>
</feature>
<evidence type="ECO:0000256" key="1">
    <source>
        <dbReference type="ARBA" id="ARBA00010923"/>
    </source>
</evidence>
<keyword evidence="7" id="KW-1185">Reference proteome</keyword>
<dbReference type="InterPro" id="IPR044946">
    <property type="entry name" value="Restrct_endonuc_typeI_TRD_sf"/>
</dbReference>
<proteinExistence type="inferred from homology"/>
<evidence type="ECO:0000256" key="2">
    <source>
        <dbReference type="ARBA" id="ARBA00022747"/>
    </source>
</evidence>
<reference evidence="6" key="1">
    <citation type="submission" date="2020-02" db="EMBL/GenBank/DDBJ databases">
        <title>Draft genome sequence of Candidatus Afipia apatlaquensis IBT-C3, a potential strain for decolorization of textile dyes.</title>
        <authorList>
            <person name="Sanchez-Reyes A."/>
            <person name="Breton-Deval L."/>
            <person name="Mangelson H."/>
            <person name="Sanchez-Flores A."/>
        </authorList>
    </citation>
    <scope>NUCLEOTIDE SEQUENCE [LARGE SCALE GENOMIC DNA]</scope>
    <source>
        <strain evidence="6">IBT-C3</strain>
    </source>
</reference>
<dbReference type="GO" id="GO:0009307">
    <property type="term" value="P:DNA restriction-modification system"/>
    <property type="evidence" value="ECO:0007669"/>
    <property type="project" value="UniProtKB-KW"/>
</dbReference>
<dbReference type="Pfam" id="PF01420">
    <property type="entry name" value="Methylase_S"/>
    <property type="match status" value="1"/>
</dbReference>
<sequence>RSLQSDASTPDDSRFITPETTPTSIPTKSATGPPASWAPFSLQSLFDLRKGKRLTKQSMKIGDLPFIGAIDGNNGVRQLISAEAQHPENVITVNYNGTVAEAFYQPGPFWASDDVNVLYPKFKGMDPLVGLFFCTIIRREKYRFNYGRKWNLERMRDSSIRLPVTAKGGPDFNFMRRFVSSLPYSSVAVNGLSG</sequence>
<dbReference type="Proteomes" id="UP000480266">
    <property type="component" value="Unassembled WGS sequence"/>
</dbReference>
<dbReference type="GO" id="GO:0003677">
    <property type="term" value="F:DNA binding"/>
    <property type="evidence" value="ECO:0007669"/>
    <property type="project" value="UniProtKB-KW"/>
</dbReference>
<evidence type="ECO:0000259" key="5">
    <source>
        <dbReference type="Pfam" id="PF01420"/>
    </source>
</evidence>
<feature type="region of interest" description="Disordered" evidence="4">
    <location>
        <begin position="1"/>
        <end position="33"/>
    </location>
</feature>
<evidence type="ECO:0000256" key="3">
    <source>
        <dbReference type="ARBA" id="ARBA00023125"/>
    </source>
</evidence>
<dbReference type="InterPro" id="IPR000055">
    <property type="entry name" value="Restrct_endonuc_typeI_TRD"/>
</dbReference>
<dbReference type="Gene3D" id="3.90.220.20">
    <property type="entry name" value="DNA methylase specificity domains"/>
    <property type="match status" value="1"/>
</dbReference>
<dbReference type="SUPFAM" id="SSF116734">
    <property type="entry name" value="DNA methylase specificity domain"/>
    <property type="match status" value="1"/>
</dbReference>
<name>A0A7C9RIV9_9BRAD</name>
<keyword evidence="3" id="KW-0238">DNA-binding</keyword>
<dbReference type="EMBL" id="JAAMRR010001306">
    <property type="protein sequence ID" value="NGX98484.1"/>
    <property type="molecule type" value="Genomic_DNA"/>
</dbReference>
<evidence type="ECO:0000256" key="4">
    <source>
        <dbReference type="SAM" id="MobiDB-lite"/>
    </source>
</evidence>
<protein>
    <recommendedName>
        <fullName evidence="5">Type I restriction modification DNA specificity domain-containing protein</fullName>
    </recommendedName>
</protein>
<comment type="similarity">
    <text evidence="1">Belongs to the type-I restriction system S methylase family.</text>
</comment>
<feature type="non-terminal residue" evidence="6">
    <location>
        <position position="1"/>
    </location>
</feature>
<evidence type="ECO:0000313" key="6">
    <source>
        <dbReference type="EMBL" id="NGX98484.1"/>
    </source>
</evidence>
<accession>A0A7C9RIV9</accession>
<organism evidence="6 7">
    <name type="scientific">Candidatus Afipia apatlaquensis</name>
    <dbReference type="NCBI Taxonomy" id="2712852"/>
    <lineage>
        <taxon>Bacteria</taxon>
        <taxon>Pseudomonadati</taxon>
        <taxon>Pseudomonadota</taxon>
        <taxon>Alphaproteobacteria</taxon>
        <taxon>Hyphomicrobiales</taxon>
        <taxon>Nitrobacteraceae</taxon>
        <taxon>Afipia</taxon>
    </lineage>
</organism>
<feature type="domain" description="Type I restriction modification DNA specificity" evidence="5">
    <location>
        <begin position="35"/>
        <end position="179"/>
    </location>
</feature>
<gene>
    <name evidence="6" type="ORF">G4V63_25730</name>
</gene>
<keyword evidence="2" id="KW-0680">Restriction system</keyword>